<dbReference type="Proteomes" id="UP000283509">
    <property type="component" value="Unassembled WGS sequence"/>
</dbReference>
<dbReference type="EMBL" id="QCYY01002905">
    <property type="protein sequence ID" value="ROT66678.1"/>
    <property type="molecule type" value="Genomic_DNA"/>
</dbReference>
<dbReference type="InterPro" id="IPR036552">
    <property type="entry name" value="CBF_bsu_sf"/>
</dbReference>
<name>A0A423SR48_PENVA</name>
<proteinExistence type="inferred from homology"/>
<dbReference type="OrthoDB" id="10026505at2759"/>
<comment type="subcellular location">
    <subcellularLocation>
        <location evidence="1">Nucleus</location>
    </subcellularLocation>
</comment>
<dbReference type="Gene3D" id="2.40.250.10">
    <property type="entry name" value="Core binding factor, beta subunit"/>
    <property type="match status" value="1"/>
</dbReference>
<gene>
    <name evidence="4" type="ORF">C7M84_015297</name>
</gene>
<dbReference type="Pfam" id="PF02312">
    <property type="entry name" value="CBF_beta"/>
    <property type="match status" value="1"/>
</dbReference>
<evidence type="ECO:0008006" key="6">
    <source>
        <dbReference type="Google" id="ProtNLM"/>
    </source>
</evidence>
<sequence length="193" mass="21461">MAGRPYDPLVPITPLWSERRSSSVAAGQLRTVRVCVGLQAGMTVSTTMLPHYDSPLPTLYEPQPQPPKPRLMFKMPRVVPDQKSKFESDELFRRLARETEQVRYTGYRDRPMEERRQRFQAGVREGHTEVGQSCTKEGLCKPRGVVARLGCVCFVRPGSFPWKGSWGVPRSRPLGEEGAGCVLSAGVGESLGS</sequence>
<dbReference type="PANTHER" id="PTHR10276">
    <property type="entry name" value="CORE-BINDING FACTOR, BETA SUBUNIT"/>
    <property type="match status" value="1"/>
</dbReference>
<evidence type="ECO:0000313" key="5">
    <source>
        <dbReference type="Proteomes" id="UP000283509"/>
    </source>
</evidence>
<comment type="similarity">
    <text evidence="3">Belongs to the CBF-beta family.</text>
</comment>
<comment type="caution">
    <text evidence="4">The sequence shown here is derived from an EMBL/GenBank/DDBJ whole genome shotgun (WGS) entry which is preliminary data.</text>
</comment>
<dbReference type="GO" id="GO:0006357">
    <property type="term" value="P:regulation of transcription by RNA polymerase II"/>
    <property type="evidence" value="ECO:0007669"/>
    <property type="project" value="TreeGrafter"/>
</dbReference>
<dbReference type="PANTHER" id="PTHR10276:SF3">
    <property type="entry name" value="CORE-BINDING FACTOR SUBUNIT BETA"/>
    <property type="match status" value="1"/>
</dbReference>
<dbReference type="GO" id="GO:0043565">
    <property type="term" value="F:sequence-specific DNA binding"/>
    <property type="evidence" value="ECO:0007669"/>
    <property type="project" value="TreeGrafter"/>
</dbReference>
<keyword evidence="5" id="KW-1185">Reference proteome</keyword>
<evidence type="ECO:0000256" key="2">
    <source>
        <dbReference type="ARBA" id="ARBA00023242"/>
    </source>
</evidence>
<dbReference type="GO" id="GO:0003713">
    <property type="term" value="F:transcription coactivator activity"/>
    <property type="evidence" value="ECO:0007669"/>
    <property type="project" value="InterPro"/>
</dbReference>
<keyword evidence="2" id="KW-0539">Nucleus</keyword>
<protein>
    <recommendedName>
        <fullName evidence="6">Protein big brother</fullName>
    </recommendedName>
</protein>
<dbReference type="InterPro" id="IPR003417">
    <property type="entry name" value="CBF_beta"/>
</dbReference>
<organism evidence="4 5">
    <name type="scientific">Penaeus vannamei</name>
    <name type="common">Whiteleg shrimp</name>
    <name type="synonym">Litopenaeus vannamei</name>
    <dbReference type="NCBI Taxonomy" id="6689"/>
    <lineage>
        <taxon>Eukaryota</taxon>
        <taxon>Metazoa</taxon>
        <taxon>Ecdysozoa</taxon>
        <taxon>Arthropoda</taxon>
        <taxon>Crustacea</taxon>
        <taxon>Multicrustacea</taxon>
        <taxon>Malacostraca</taxon>
        <taxon>Eumalacostraca</taxon>
        <taxon>Eucarida</taxon>
        <taxon>Decapoda</taxon>
        <taxon>Dendrobranchiata</taxon>
        <taxon>Penaeoidea</taxon>
        <taxon>Penaeidae</taxon>
        <taxon>Penaeus</taxon>
    </lineage>
</organism>
<reference evidence="4 5" key="1">
    <citation type="submission" date="2018-04" db="EMBL/GenBank/DDBJ databases">
        <authorList>
            <person name="Zhang X."/>
            <person name="Yuan J."/>
            <person name="Li F."/>
            <person name="Xiang J."/>
        </authorList>
    </citation>
    <scope>NUCLEOTIDE SEQUENCE [LARGE SCALE GENOMIC DNA]</scope>
    <source>
        <tissue evidence="4">Muscle</tissue>
    </source>
</reference>
<dbReference type="SUPFAM" id="SSF50723">
    <property type="entry name" value="Core binding factor beta, CBF"/>
    <property type="match status" value="1"/>
</dbReference>
<evidence type="ECO:0000256" key="3">
    <source>
        <dbReference type="ARBA" id="ARBA00025734"/>
    </source>
</evidence>
<dbReference type="AlphaFoldDB" id="A0A423SR48"/>
<dbReference type="STRING" id="6689.A0A423SR48"/>
<reference evidence="4 5" key="2">
    <citation type="submission" date="2019-01" db="EMBL/GenBank/DDBJ databases">
        <title>The decoding of complex shrimp genome reveals the adaptation for benthos swimmer, frequently molting mechanism and breeding impact on genome.</title>
        <authorList>
            <person name="Sun Y."/>
            <person name="Gao Y."/>
            <person name="Yu Y."/>
        </authorList>
    </citation>
    <scope>NUCLEOTIDE SEQUENCE [LARGE SCALE GENOMIC DNA]</scope>
    <source>
        <tissue evidence="4">Muscle</tissue>
    </source>
</reference>
<evidence type="ECO:0000256" key="1">
    <source>
        <dbReference type="ARBA" id="ARBA00004123"/>
    </source>
</evidence>
<accession>A0A423SR48</accession>
<evidence type="ECO:0000313" key="4">
    <source>
        <dbReference type="EMBL" id="ROT66678.1"/>
    </source>
</evidence>
<dbReference type="GO" id="GO:0016513">
    <property type="term" value="C:core-binding factor complex"/>
    <property type="evidence" value="ECO:0007669"/>
    <property type="project" value="TreeGrafter"/>
</dbReference>